<evidence type="ECO:0000313" key="5">
    <source>
        <dbReference type="Proteomes" id="UP001595957"/>
    </source>
</evidence>
<keyword evidence="2 4" id="KW-0378">Hydrolase</keyword>
<dbReference type="InterPro" id="IPR008979">
    <property type="entry name" value="Galactose-bd-like_sf"/>
</dbReference>
<dbReference type="Pfam" id="PF17132">
    <property type="entry name" value="Glyco_hydro_106"/>
    <property type="match status" value="1"/>
</dbReference>
<organism evidence="4 5">
    <name type="scientific">Sphingobium tyrosinilyticum</name>
    <dbReference type="NCBI Taxonomy" id="2715436"/>
    <lineage>
        <taxon>Bacteria</taxon>
        <taxon>Pseudomonadati</taxon>
        <taxon>Pseudomonadota</taxon>
        <taxon>Alphaproteobacteria</taxon>
        <taxon>Sphingomonadales</taxon>
        <taxon>Sphingomonadaceae</taxon>
        <taxon>Sphingobium</taxon>
    </lineage>
</organism>
<dbReference type="Proteomes" id="UP001595957">
    <property type="component" value="Unassembled WGS sequence"/>
</dbReference>
<dbReference type="NCBIfam" id="NF045579">
    <property type="entry name" value="rhamnoside_JR"/>
    <property type="match status" value="1"/>
</dbReference>
<dbReference type="EMBL" id="JBHSFZ010000058">
    <property type="protein sequence ID" value="MFC4595867.1"/>
    <property type="molecule type" value="Genomic_DNA"/>
</dbReference>
<evidence type="ECO:0000256" key="2">
    <source>
        <dbReference type="ARBA" id="ARBA00022801"/>
    </source>
</evidence>
<dbReference type="PANTHER" id="PTHR43817:SF1">
    <property type="entry name" value="HYDROLASE, FAMILY 43, PUTATIVE (AFU_ORTHOLOGUE AFUA_3G01660)-RELATED"/>
    <property type="match status" value="1"/>
</dbReference>
<keyword evidence="5" id="KW-1185">Reference proteome</keyword>
<evidence type="ECO:0000313" key="4">
    <source>
        <dbReference type="EMBL" id="MFC4595867.1"/>
    </source>
</evidence>
<keyword evidence="1 3" id="KW-0732">Signal</keyword>
<accession>A0ABV9F4T3</accession>
<dbReference type="PANTHER" id="PTHR43817">
    <property type="entry name" value="GLYCOSYL HYDROLASE"/>
    <property type="match status" value="1"/>
</dbReference>
<evidence type="ECO:0000256" key="1">
    <source>
        <dbReference type="ARBA" id="ARBA00022729"/>
    </source>
</evidence>
<feature type="chain" id="PRO_5047185493" evidence="3">
    <location>
        <begin position="24"/>
        <end position="1135"/>
    </location>
</feature>
<comment type="caution">
    <text evidence="4">The sequence shown here is derived from an EMBL/GenBank/DDBJ whole genome shotgun (WGS) entry which is preliminary data.</text>
</comment>
<reference evidence="5" key="1">
    <citation type="journal article" date="2019" name="Int. J. Syst. Evol. Microbiol.">
        <title>The Global Catalogue of Microorganisms (GCM) 10K type strain sequencing project: providing services to taxonomists for standard genome sequencing and annotation.</title>
        <authorList>
            <consortium name="The Broad Institute Genomics Platform"/>
            <consortium name="The Broad Institute Genome Sequencing Center for Infectious Disease"/>
            <person name="Wu L."/>
            <person name="Ma J."/>
        </authorList>
    </citation>
    <scope>NUCLEOTIDE SEQUENCE [LARGE SCALE GENOMIC DNA]</scope>
    <source>
        <strain evidence="5">NBRC 103632</strain>
    </source>
</reference>
<feature type="signal peptide" evidence="3">
    <location>
        <begin position="1"/>
        <end position="23"/>
    </location>
</feature>
<evidence type="ECO:0000256" key="3">
    <source>
        <dbReference type="SAM" id="SignalP"/>
    </source>
</evidence>
<proteinExistence type="predicted"/>
<dbReference type="Gene3D" id="2.60.120.260">
    <property type="entry name" value="Galactose-binding domain-like"/>
    <property type="match status" value="2"/>
</dbReference>
<dbReference type="GO" id="GO:0016787">
    <property type="term" value="F:hydrolase activity"/>
    <property type="evidence" value="ECO:0007669"/>
    <property type="project" value="UniProtKB-KW"/>
</dbReference>
<protein>
    <submittedName>
        <fullName evidence="4">Glycosyl hydrolase</fullName>
    </submittedName>
</protein>
<sequence length="1135" mass="123608">MDKSASFATFLLSGTLLATAALAQGAPEWTGNAGKTEAPAPKNLLAEFSHPPASARPRVWWHWMNGNITQDGIRKDIAWMKRIGIGGMQTFDASIATPQIVDRRLVYMTPEWKQAFRLAAQLADQNDLELGIAASPGWSETGGPWVKPEDGMKKLVWSETIIHGGGQRRRITIAPPPRVTGPYQDIALANPMAGMTAKSKPALEHYADIALLAYPAAAATPSRANVTDGAKQPIDAALLVDDSLSTAVEASSDAPGKAPTLNVAYAQPQTVRAVTLFVTGGTNMFGGRSVQPRLEASDDNRRWRKIADLDVSKVPTTVSFPAQTARYFRLVLDPAAPSSTIAQLGEPAPGADPGFLGTPLPPSKKPVKVAMLRLWANDRIDRFEHKAGFELAPDYYALSPELPDAKGIDPGKVINLTGKLRQDGMLDWSPPRGTWRIVRFGYSLLGTTNHPAPVEATGLEVDKFDGEAVRRYLEYYLQTYRDAAGPDLIGHRGVRALLTDSIEAGAANWTPKMVQQFVRLRGYDPTPWMPALTGEIVHSRSQSDKFLYDFRRTMAELIASEHYGTLAQLAHENKLKVYGEALEDKRPSIGDDMAMRSFADVPMAAMWTYGEKAGPRPTLLADIKGAASVAHIYGQNIVAAESLTSMLAPWGHAPSDLRPVMDLEFVTGINRPVIHTSVHQPLDTKVPGVSLLFFGQYFNRHESWAEMAKPWVDYLTRSSYLLQQGRHVADVAYFYGEEAPLTGLYGEKPVADAPVRYAFDFANVDVLMKRLSVEDGDLVAASGARYRALYLGGSSAKMTLATLRRVAELVEAGATVVGTRPKGSPQLSDDPEAYNALADRLWTGQPVATIGKGRVIDGKDIEDALRQIGVVPDFAYTAQHPDAELLFLHRKLDEGDIYFVSNRRKRQERIEARFRTVGKAPEIWRADSGKVEPLSYRVEGNVTVATLSLAPQESYFIVFSKPGSASFTAPSQPKFEPIAELDGPWSVSFESPVSAPPAQTLFKLAPLNESDDASVKYFSGRSTYSKSFRLPRGVRPGAPLLLDLGTVGDLAEVRVNGKLLATLWHAPFQIDIGSATVAGANRIEVKVANLWVNRLIGDAQKGATKVTYTSMPTYKPDAPLRPSGLIGPVTLAAQP</sequence>
<name>A0ABV9F4T3_9SPHN</name>
<dbReference type="SUPFAM" id="SSF49785">
    <property type="entry name" value="Galactose-binding domain-like"/>
    <property type="match status" value="2"/>
</dbReference>
<gene>
    <name evidence="4" type="ORF">ACFO3E_17025</name>
</gene>